<evidence type="ECO:0000256" key="3">
    <source>
        <dbReference type="ARBA" id="ARBA00022692"/>
    </source>
</evidence>
<dbReference type="Pfam" id="PF14416">
    <property type="entry name" value="PMR5N"/>
    <property type="match status" value="1"/>
</dbReference>
<dbReference type="EMBL" id="OZ023714">
    <property type="protein sequence ID" value="CAK9862506.1"/>
    <property type="molecule type" value="Genomic_DNA"/>
</dbReference>
<evidence type="ECO:0000256" key="7">
    <source>
        <dbReference type="SAM" id="Phobius"/>
    </source>
</evidence>
<evidence type="ECO:0000256" key="2">
    <source>
        <dbReference type="ARBA" id="ARBA00007727"/>
    </source>
</evidence>
<feature type="transmembrane region" description="Helical" evidence="7">
    <location>
        <begin position="30"/>
        <end position="58"/>
    </location>
</feature>
<evidence type="ECO:0000256" key="5">
    <source>
        <dbReference type="ARBA" id="ARBA00022989"/>
    </source>
</evidence>
<evidence type="ECO:0000313" key="11">
    <source>
        <dbReference type="Proteomes" id="UP001497522"/>
    </source>
</evidence>
<keyword evidence="6 7" id="KW-0472">Membrane</keyword>
<keyword evidence="5 7" id="KW-1133">Transmembrane helix</keyword>
<comment type="similarity">
    <text evidence="2">Belongs to the PC-esterase family. TBL subfamily.</text>
</comment>
<evidence type="ECO:0000256" key="6">
    <source>
        <dbReference type="ARBA" id="ARBA00023136"/>
    </source>
</evidence>
<feature type="domain" description="Trichome birefringence-like C-terminal" evidence="8">
    <location>
        <begin position="387"/>
        <end position="436"/>
    </location>
</feature>
<gene>
    <name evidence="10" type="ORF">CSSPJE1EN2_LOCUS5501</name>
</gene>
<dbReference type="Pfam" id="PF13839">
    <property type="entry name" value="PC-Esterase"/>
    <property type="match status" value="2"/>
</dbReference>
<reference evidence="10" key="1">
    <citation type="submission" date="2024-03" db="EMBL/GenBank/DDBJ databases">
        <authorList>
            <consortium name="ELIXIR-Norway"/>
            <consortium name="Elixir Norway"/>
        </authorList>
    </citation>
    <scope>NUCLEOTIDE SEQUENCE</scope>
</reference>
<dbReference type="PANTHER" id="PTHR32285">
    <property type="entry name" value="PROTEIN TRICHOME BIREFRINGENCE-LIKE 9-RELATED"/>
    <property type="match status" value="1"/>
</dbReference>
<feature type="domain" description="Trichome birefringence-like N-terminal" evidence="9">
    <location>
        <begin position="97"/>
        <end position="162"/>
    </location>
</feature>
<evidence type="ECO:0000256" key="4">
    <source>
        <dbReference type="ARBA" id="ARBA00022968"/>
    </source>
</evidence>
<name>A0ABP1AIZ0_9BRYO</name>
<keyword evidence="4" id="KW-0735">Signal-anchor</keyword>
<feature type="domain" description="Trichome birefringence-like C-terminal" evidence="8">
    <location>
        <begin position="169"/>
        <end position="362"/>
    </location>
</feature>
<dbReference type="PANTHER" id="PTHR32285:SF235">
    <property type="entry name" value="PROTEIN TRICHOME BIREFRINGENCE-LIKE 16"/>
    <property type="match status" value="1"/>
</dbReference>
<dbReference type="InterPro" id="IPR029962">
    <property type="entry name" value="TBL"/>
</dbReference>
<evidence type="ECO:0000256" key="1">
    <source>
        <dbReference type="ARBA" id="ARBA00004167"/>
    </source>
</evidence>
<protein>
    <recommendedName>
        <fullName evidence="12">Trichome birefringence-like N-terminal domain-containing protein</fullName>
    </recommendedName>
</protein>
<evidence type="ECO:0000259" key="8">
    <source>
        <dbReference type="Pfam" id="PF13839"/>
    </source>
</evidence>
<sequence>MEPCMIRSSYKGGGGGLGPICWTWRAKSSLLFLTAMVLSMMFLMGWEAAPLSILLFGIPARAEDSIPAAAIAASSSRAAADAATTSQLGATAGGPVSCDYSSGKWVPADDAAAGGSAAAAPRPLYSGKECSERWSWLTPEWSCELNNRPDLSYEQFRWQPSNYAQGCDLTPFHAHTFLERLRNKVLAFVGDSLARQQFQSLMCMITAGGKDDQINMMVEDVGPDYGFQRANETRRPAGVANHFKATNTTIIFYWSVTLCHEETLQIELTKTKRKTLSLSSATAGSVALHLDQPVRFLRDYFAKFDVLVLNSGHHWNNGKKQVNKWQFYVNGHPVTPTDDLQVISNAYKFAMNATVRWEEHVIASALKPTKMLLFLNKGLLSEIWLRRMQLFNITFLSQSPGEAHISKYGRSNHATQDCLHWCLPGIPDTWNEILFTHISDKYQDLANYNFNDLDSSRS</sequence>
<comment type="subcellular location">
    <subcellularLocation>
        <location evidence="1">Membrane</location>
        <topology evidence="1">Single-pass membrane protein</topology>
    </subcellularLocation>
</comment>
<dbReference type="Proteomes" id="UP001497522">
    <property type="component" value="Chromosome 13"/>
</dbReference>
<organism evidence="10 11">
    <name type="scientific">Sphagnum jensenii</name>
    <dbReference type="NCBI Taxonomy" id="128206"/>
    <lineage>
        <taxon>Eukaryota</taxon>
        <taxon>Viridiplantae</taxon>
        <taxon>Streptophyta</taxon>
        <taxon>Embryophyta</taxon>
        <taxon>Bryophyta</taxon>
        <taxon>Sphagnophytina</taxon>
        <taxon>Sphagnopsida</taxon>
        <taxon>Sphagnales</taxon>
        <taxon>Sphagnaceae</taxon>
        <taxon>Sphagnum</taxon>
    </lineage>
</organism>
<accession>A0ABP1AIZ0</accession>
<keyword evidence="3 7" id="KW-0812">Transmembrane</keyword>
<dbReference type="InterPro" id="IPR026057">
    <property type="entry name" value="TBL_C"/>
</dbReference>
<evidence type="ECO:0000259" key="9">
    <source>
        <dbReference type="Pfam" id="PF14416"/>
    </source>
</evidence>
<evidence type="ECO:0008006" key="12">
    <source>
        <dbReference type="Google" id="ProtNLM"/>
    </source>
</evidence>
<dbReference type="InterPro" id="IPR025846">
    <property type="entry name" value="TBL_N"/>
</dbReference>
<proteinExistence type="inferred from homology"/>
<evidence type="ECO:0000313" key="10">
    <source>
        <dbReference type="EMBL" id="CAK9862506.1"/>
    </source>
</evidence>
<keyword evidence="11" id="KW-1185">Reference proteome</keyword>